<keyword evidence="5 11" id="KW-0812">Transmembrane</keyword>
<keyword evidence="3 11" id="KW-1134">Transmembrane beta strand</keyword>
<evidence type="ECO:0000256" key="4">
    <source>
        <dbReference type="ARBA" id="ARBA00022496"/>
    </source>
</evidence>
<evidence type="ECO:0000256" key="2">
    <source>
        <dbReference type="ARBA" id="ARBA00022448"/>
    </source>
</evidence>
<evidence type="ECO:0000256" key="11">
    <source>
        <dbReference type="PROSITE-ProRule" id="PRU01360"/>
    </source>
</evidence>
<dbReference type="Pfam" id="PF07715">
    <property type="entry name" value="Plug"/>
    <property type="match status" value="1"/>
</dbReference>
<keyword evidence="2 11" id="KW-0813">Transport</keyword>
<dbReference type="InterPro" id="IPR000531">
    <property type="entry name" value="Beta-barrel_TonB"/>
</dbReference>
<reference evidence="16 17" key="1">
    <citation type="submission" date="2020-12" db="EMBL/GenBank/DDBJ databases">
        <title>Oil enriched cultivation method for isolating marine PHA-producing bacteria.</title>
        <authorList>
            <person name="Zheng W."/>
            <person name="Yu S."/>
            <person name="Huang Y."/>
        </authorList>
    </citation>
    <scope>NUCLEOTIDE SEQUENCE [LARGE SCALE GENOMIC DNA]</scope>
    <source>
        <strain evidence="16 17">SN0-2</strain>
    </source>
</reference>
<comment type="subcellular location">
    <subcellularLocation>
        <location evidence="1 11">Cell outer membrane</location>
        <topology evidence="1 11">Multi-pass membrane protein</topology>
    </subcellularLocation>
</comment>
<proteinExistence type="inferred from homology"/>
<evidence type="ECO:0000256" key="7">
    <source>
        <dbReference type="ARBA" id="ARBA00023065"/>
    </source>
</evidence>
<feature type="signal peptide" evidence="13">
    <location>
        <begin position="1"/>
        <end position="32"/>
    </location>
</feature>
<evidence type="ECO:0000256" key="9">
    <source>
        <dbReference type="ARBA" id="ARBA00023136"/>
    </source>
</evidence>
<dbReference type="PANTHER" id="PTHR32552">
    <property type="entry name" value="FERRICHROME IRON RECEPTOR-RELATED"/>
    <property type="match status" value="1"/>
</dbReference>
<dbReference type="Gene3D" id="2.40.170.20">
    <property type="entry name" value="TonB-dependent receptor, beta-barrel domain"/>
    <property type="match status" value="1"/>
</dbReference>
<evidence type="ECO:0000256" key="5">
    <source>
        <dbReference type="ARBA" id="ARBA00022692"/>
    </source>
</evidence>
<evidence type="ECO:0000256" key="13">
    <source>
        <dbReference type="SAM" id="SignalP"/>
    </source>
</evidence>
<accession>A0ABS3E7M4</accession>
<dbReference type="SUPFAM" id="SSF56935">
    <property type="entry name" value="Porins"/>
    <property type="match status" value="1"/>
</dbReference>
<evidence type="ECO:0000313" key="17">
    <source>
        <dbReference type="Proteomes" id="UP000664293"/>
    </source>
</evidence>
<comment type="caution">
    <text evidence="16">The sequence shown here is derived from an EMBL/GenBank/DDBJ whole genome shotgun (WGS) entry which is preliminary data.</text>
</comment>
<keyword evidence="6" id="KW-0408">Iron</keyword>
<evidence type="ECO:0000256" key="6">
    <source>
        <dbReference type="ARBA" id="ARBA00023004"/>
    </source>
</evidence>
<keyword evidence="4" id="KW-0410">Iron transport</keyword>
<dbReference type="PROSITE" id="PS52016">
    <property type="entry name" value="TONB_DEPENDENT_REC_3"/>
    <property type="match status" value="1"/>
</dbReference>
<name>A0ABS3E7M4_9GAMM</name>
<dbReference type="InterPro" id="IPR039426">
    <property type="entry name" value="TonB-dep_rcpt-like"/>
</dbReference>
<evidence type="ECO:0000256" key="1">
    <source>
        <dbReference type="ARBA" id="ARBA00004571"/>
    </source>
</evidence>
<dbReference type="PANTHER" id="PTHR32552:SF81">
    <property type="entry name" value="TONB-DEPENDENT OUTER MEMBRANE RECEPTOR"/>
    <property type="match status" value="1"/>
</dbReference>
<keyword evidence="10 11" id="KW-0998">Cell outer membrane</keyword>
<evidence type="ECO:0000256" key="8">
    <source>
        <dbReference type="ARBA" id="ARBA00023077"/>
    </source>
</evidence>
<keyword evidence="17" id="KW-1185">Reference proteome</keyword>
<evidence type="ECO:0000256" key="12">
    <source>
        <dbReference type="RuleBase" id="RU003357"/>
    </source>
</evidence>
<dbReference type="EMBL" id="JAEKJR010000002">
    <property type="protein sequence ID" value="MBN8431296.1"/>
    <property type="molecule type" value="Genomic_DNA"/>
</dbReference>
<feature type="domain" description="TonB-dependent receptor plug" evidence="15">
    <location>
        <begin position="62"/>
        <end position="169"/>
    </location>
</feature>
<dbReference type="RefSeq" id="WP_207001894.1">
    <property type="nucleotide sequence ID" value="NZ_JAEKJR010000002.1"/>
</dbReference>
<keyword evidence="16" id="KW-0675">Receptor</keyword>
<keyword evidence="9 11" id="KW-0472">Membrane</keyword>
<evidence type="ECO:0000256" key="3">
    <source>
        <dbReference type="ARBA" id="ARBA00022452"/>
    </source>
</evidence>
<dbReference type="InterPro" id="IPR036942">
    <property type="entry name" value="Beta-barrel_TonB_sf"/>
</dbReference>
<keyword evidence="7" id="KW-0406">Ion transport</keyword>
<keyword evidence="13" id="KW-0732">Signal</keyword>
<comment type="similarity">
    <text evidence="11 12">Belongs to the TonB-dependent receptor family.</text>
</comment>
<gene>
    <name evidence="16" type="ORF">JF535_10590</name>
</gene>
<sequence>MKLRAIPPARRPLAAAISLAMASSLTSMAAFAEDEVASDEQESNYVAVEEITVTATKREMDMQDLPQSIQAFTTEQIEKLGFKNMQDYLKAIPSMSAVAETPGRNEVVFRGISTGTGEWRTDSSAAVYLDEIPMTSPTQQVDPRMVDIQRVEALPGPQGTLFGSSSQSGALRIITNKPDHSGTYGSVKVDATSVKEGETGHTAEAWLNLPLVTDTLSVRLVAYDTKSAGYIDNVEGKNVFTDELNSDVVEEDFNDWYQSGARISALWTINEDWDAELMVMQQSQRSTGDWKSDPAEGDLEIVRFFKDERTDDWWAAGLTFKGDLGFAELTMTSSFLDREVYYEFDNSLDAQIRAKRVQDGEFGYYSTWYDTAFQDEQRVNDQTGKRVSQEIRLASMGDSRLQWMAGAFYEETDDFWDWYWRVENYTETPSWQYVNYWYDVPETNDYYGEVYNAKTTQTAVFGEMSYDLTEKLVAGVGARWFEYDRDRSEQKFWPRGYYLPLDIFQGVDSDTVYKLSLNYHIDDDRMVYATYSEGFRLGGANSQIRRESVLPEEYGADKLLNHEIGLKSQWLDNSLQLNLSAYLMKWEDMQRNIGDPYFWEVSGHVNAGDAEATGIEATMTYQMTENFKLEGSYARSSSKILDDFYLSDAAPEIDPSQDWLIASKGQGLALAPPSKWWLGAEYSVPELFGDIGGWIRYDHSWTEAMNHDWWNAQWGRPLIKDRKEASLTAGLWQENSWTATLSVYNLWDDRNAGWIDSGYDWRFGSNGTWSDVGRYVNMPSYNRPREVVLSFKKDFNFR</sequence>
<organism evidence="16 17">
    <name type="scientific">Microbulbifer salipaludis</name>
    <dbReference type="NCBI Taxonomy" id="187980"/>
    <lineage>
        <taxon>Bacteria</taxon>
        <taxon>Pseudomonadati</taxon>
        <taxon>Pseudomonadota</taxon>
        <taxon>Gammaproteobacteria</taxon>
        <taxon>Cellvibrionales</taxon>
        <taxon>Microbulbiferaceae</taxon>
        <taxon>Microbulbifer</taxon>
    </lineage>
</organism>
<feature type="chain" id="PRO_5046936512" evidence="13">
    <location>
        <begin position="33"/>
        <end position="798"/>
    </location>
</feature>
<dbReference type="Proteomes" id="UP000664293">
    <property type="component" value="Unassembled WGS sequence"/>
</dbReference>
<evidence type="ECO:0000256" key="10">
    <source>
        <dbReference type="ARBA" id="ARBA00023237"/>
    </source>
</evidence>
<dbReference type="Pfam" id="PF00593">
    <property type="entry name" value="TonB_dep_Rec_b-barrel"/>
    <property type="match status" value="1"/>
</dbReference>
<protein>
    <submittedName>
        <fullName evidence="16">TonB-dependent receptor</fullName>
    </submittedName>
</protein>
<evidence type="ECO:0000313" key="16">
    <source>
        <dbReference type="EMBL" id="MBN8431296.1"/>
    </source>
</evidence>
<dbReference type="InterPro" id="IPR012910">
    <property type="entry name" value="Plug_dom"/>
</dbReference>
<keyword evidence="8 12" id="KW-0798">TonB box</keyword>
<evidence type="ECO:0000259" key="14">
    <source>
        <dbReference type="Pfam" id="PF00593"/>
    </source>
</evidence>
<evidence type="ECO:0000259" key="15">
    <source>
        <dbReference type="Pfam" id="PF07715"/>
    </source>
</evidence>
<feature type="domain" description="TonB-dependent receptor-like beta-barrel" evidence="14">
    <location>
        <begin position="313"/>
        <end position="746"/>
    </location>
</feature>